<evidence type="ECO:0000256" key="4">
    <source>
        <dbReference type="ARBA" id="ARBA00023136"/>
    </source>
</evidence>
<keyword evidence="2 6" id="KW-0812">Transmembrane</keyword>
<dbReference type="Proteomes" id="UP000235786">
    <property type="component" value="Unassembled WGS sequence"/>
</dbReference>
<evidence type="ECO:0000256" key="3">
    <source>
        <dbReference type="ARBA" id="ARBA00022989"/>
    </source>
</evidence>
<name>A0A2J6RXC9_HYAVF</name>
<evidence type="ECO:0000256" key="1">
    <source>
        <dbReference type="ARBA" id="ARBA00004167"/>
    </source>
</evidence>
<dbReference type="InterPro" id="IPR051694">
    <property type="entry name" value="Immunoregulatory_rcpt-like"/>
</dbReference>
<gene>
    <name evidence="8" type="ORF">L207DRAFT_631314</name>
</gene>
<dbReference type="AlphaFoldDB" id="A0A2J6RXC9"/>
<accession>A0A2J6RXC9</accession>
<sequence length="264" mass="27919">MASLYASFMLSYLMLLGHIRAAINNHGVHFLFPTDGQVLNYQDTINVTWTSPFPKPLLYTFCYNATNNNAHEEAVQLVTPYNGSQLVQLVWAGVSSCNFDLRPNTTAGSGANSPNFIVLPTARAAPTTVGLGTPASTSSGAAATTGAGDSSTSDSGTSIPPSSGLSNGAKAGIGVGVAVVAIAIIAGLAFFFLRRQKVKSPPAYASSSPQNYQQEYYGGRKYEPVDSTTGSDLQMQEMNAEPMTKPREMSAEVAHELPGTEIRR</sequence>
<organism evidence="8 9">
    <name type="scientific">Hyaloscypha variabilis (strain UAMH 11265 / GT02V1 / F)</name>
    <name type="common">Meliniomyces variabilis</name>
    <dbReference type="NCBI Taxonomy" id="1149755"/>
    <lineage>
        <taxon>Eukaryota</taxon>
        <taxon>Fungi</taxon>
        <taxon>Dikarya</taxon>
        <taxon>Ascomycota</taxon>
        <taxon>Pezizomycotina</taxon>
        <taxon>Leotiomycetes</taxon>
        <taxon>Helotiales</taxon>
        <taxon>Hyaloscyphaceae</taxon>
        <taxon>Hyaloscypha</taxon>
        <taxon>Hyaloscypha variabilis</taxon>
    </lineage>
</organism>
<dbReference type="PANTHER" id="PTHR15549">
    <property type="entry name" value="PAIRED IMMUNOGLOBULIN-LIKE TYPE 2 RECEPTOR"/>
    <property type="match status" value="1"/>
</dbReference>
<keyword evidence="7" id="KW-0732">Signal</keyword>
<feature type="signal peptide" evidence="7">
    <location>
        <begin position="1"/>
        <end position="21"/>
    </location>
</feature>
<evidence type="ECO:0008006" key="10">
    <source>
        <dbReference type="Google" id="ProtNLM"/>
    </source>
</evidence>
<dbReference type="GO" id="GO:0016020">
    <property type="term" value="C:membrane"/>
    <property type="evidence" value="ECO:0007669"/>
    <property type="project" value="UniProtKB-SubCell"/>
</dbReference>
<evidence type="ECO:0000313" key="9">
    <source>
        <dbReference type="Proteomes" id="UP000235786"/>
    </source>
</evidence>
<evidence type="ECO:0000256" key="6">
    <source>
        <dbReference type="SAM" id="Phobius"/>
    </source>
</evidence>
<evidence type="ECO:0000313" key="8">
    <source>
        <dbReference type="EMBL" id="PMD43169.1"/>
    </source>
</evidence>
<dbReference type="EMBL" id="KZ613942">
    <property type="protein sequence ID" value="PMD43169.1"/>
    <property type="molecule type" value="Genomic_DNA"/>
</dbReference>
<dbReference type="OrthoDB" id="5367645at2759"/>
<feature type="transmembrane region" description="Helical" evidence="6">
    <location>
        <begin position="171"/>
        <end position="193"/>
    </location>
</feature>
<dbReference type="PANTHER" id="PTHR15549:SF26">
    <property type="entry name" value="AXIAL BUDDING PATTERN PROTEIN 2-RELATED"/>
    <property type="match status" value="1"/>
</dbReference>
<feature type="compositionally biased region" description="Low complexity" evidence="5">
    <location>
        <begin position="132"/>
        <end position="164"/>
    </location>
</feature>
<keyword evidence="4 6" id="KW-0472">Membrane</keyword>
<feature type="chain" id="PRO_5014327165" description="Mid2 domain-containing protein" evidence="7">
    <location>
        <begin position="22"/>
        <end position="264"/>
    </location>
</feature>
<reference evidence="8 9" key="1">
    <citation type="submission" date="2016-04" db="EMBL/GenBank/DDBJ databases">
        <title>A degradative enzymes factory behind the ericoid mycorrhizal symbiosis.</title>
        <authorList>
            <consortium name="DOE Joint Genome Institute"/>
            <person name="Martino E."/>
            <person name="Morin E."/>
            <person name="Grelet G."/>
            <person name="Kuo A."/>
            <person name="Kohler A."/>
            <person name="Daghino S."/>
            <person name="Barry K."/>
            <person name="Choi C."/>
            <person name="Cichocki N."/>
            <person name="Clum A."/>
            <person name="Copeland A."/>
            <person name="Hainaut M."/>
            <person name="Haridas S."/>
            <person name="Labutti K."/>
            <person name="Lindquist E."/>
            <person name="Lipzen A."/>
            <person name="Khouja H.-R."/>
            <person name="Murat C."/>
            <person name="Ohm R."/>
            <person name="Olson A."/>
            <person name="Spatafora J."/>
            <person name="Veneault-Fourrey C."/>
            <person name="Henrissat B."/>
            <person name="Grigoriev I."/>
            <person name="Martin F."/>
            <person name="Perotto S."/>
        </authorList>
    </citation>
    <scope>NUCLEOTIDE SEQUENCE [LARGE SCALE GENOMIC DNA]</scope>
    <source>
        <strain evidence="8 9">F</strain>
    </source>
</reference>
<evidence type="ECO:0000256" key="7">
    <source>
        <dbReference type="SAM" id="SignalP"/>
    </source>
</evidence>
<feature type="compositionally biased region" description="Polar residues" evidence="5">
    <location>
        <begin position="226"/>
        <end position="237"/>
    </location>
</feature>
<protein>
    <recommendedName>
        <fullName evidence="10">Mid2 domain-containing protein</fullName>
    </recommendedName>
</protein>
<keyword evidence="9" id="KW-1185">Reference proteome</keyword>
<proteinExistence type="predicted"/>
<feature type="region of interest" description="Disordered" evidence="5">
    <location>
        <begin position="129"/>
        <end position="165"/>
    </location>
</feature>
<comment type="subcellular location">
    <subcellularLocation>
        <location evidence="1">Membrane</location>
        <topology evidence="1">Single-pass membrane protein</topology>
    </subcellularLocation>
</comment>
<feature type="region of interest" description="Disordered" evidence="5">
    <location>
        <begin position="220"/>
        <end position="264"/>
    </location>
</feature>
<dbReference type="GO" id="GO:0071944">
    <property type="term" value="C:cell periphery"/>
    <property type="evidence" value="ECO:0007669"/>
    <property type="project" value="UniProtKB-ARBA"/>
</dbReference>
<feature type="compositionally biased region" description="Basic and acidic residues" evidence="5">
    <location>
        <begin position="244"/>
        <end position="255"/>
    </location>
</feature>
<evidence type="ECO:0000256" key="5">
    <source>
        <dbReference type="SAM" id="MobiDB-lite"/>
    </source>
</evidence>
<evidence type="ECO:0000256" key="2">
    <source>
        <dbReference type="ARBA" id="ARBA00022692"/>
    </source>
</evidence>
<keyword evidence="3 6" id="KW-1133">Transmembrane helix</keyword>